<dbReference type="OrthoDB" id="8650434at2"/>
<reference evidence="3 4" key="1">
    <citation type="submission" date="2019-10" db="EMBL/GenBank/DDBJ databases">
        <title>Glaciimonas soli sp. nov., a psychrophilic bacterium isolated from the forest soil of a high elevation mountain in Taiwan.</title>
        <authorList>
            <person name="Wang L.-T."/>
            <person name="Shieh W.Y."/>
        </authorList>
    </citation>
    <scope>NUCLEOTIDE SEQUENCE [LARGE SCALE GENOMIC DNA]</scope>
    <source>
        <strain evidence="3 4">GS1</strain>
    </source>
</reference>
<name>A0A843YKX7_9BURK</name>
<accession>A0A843YKX7</accession>
<dbReference type="AlphaFoldDB" id="A0A843YKX7"/>
<dbReference type="SUPFAM" id="SSF48179">
    <property type="entry name" value="6-phosphogluconate dehydrogenase C-terminal domain-like"/>
    <property type="match status" value="1"/>
</dbReference>
<evidence type="ECO:0000259" key="2">
    <source>
        <dbReference type="Pfam" id="PF10728"/>
    </source>
</evidence>
<feature type="domain" description="DUF2520" evidence="2">
    <location>
        <begin position="153"/>
        <end position="277"/>
    </location>
</feature>
<dbReference type="EMBL" id="WINI01000001">
    <property type="protein sequence ID" value="MQR00045.1"/>
    <property type="molecule type" value="Genomic_DNA"/>
</dbReference>
<protein>
    <submittedName>
        <fullName evidence="3">DUF2520 domain-containing protein</fullName>
    </submittedName>
</protein>
<dbReference type="Gene3D" id="1.10.1040.20">
    <property type="entry name" value="ProC-like, C-terminal domain"/>
    <property type="match status" value="1"/>
</dbReference>
<proteinExistence type="predicted"/>
<dbReference type="RefSeq" id="WP_153233571.1">
    <property type="nucleotide sequence ID" value="NZ_WINI01000001.1"/>
</dbReference>
<dbReference type="Proteomes" id="UP000451565">
    <property type="component" value="Unassembled WGS sequence"/>
</dbReference>
<keyword evidence="4" id="KW-1185">Reference proteome</keyword>
<evidence type="ECO:0000259" key="1">
    <source>
        <dbReference type="Pfam" id="PF10727"/>
    </source>
</evidence>
<dbReference type="PANTHER" id="PTHR40459:SF1">
    <property type="entry name" value="CONSERVED HYPOTHETICAL ALANINE AND LEUCINE RICH PROTEIN"/>
    <property type="match status" value="1"/>
</dbReference>
<feature type="domain" description="Putative oxidoreductase/dehydrogenase Rossmann-like" evidence="1">
    <location>
        <begin position="19"/>
        <end position="135"/>
    </location>
</feature>
<dbReference type="Pfam" id="PF10727">
    <property type="entry name" value="Rossmann-like"/>
    <property type="match status" value="1"/>
</dbReference>
<organism evidence="3 4">
    <name type="scientific">Glaciimonas soli</name>
    <dbReference type="NCBI Taxonomy" id="2590999"/>
    <lineage>
        <taxon>Bacteria</taxon>
        <taxon>Pseudomonadati</taxon>
        <taxon>Pseudomonadota</taxon>
        <taxon>Betaproteobacteria</taxon>
        <taxon>Burkholderiales</taxon>
        <taxon>Oxalobacteraceae</taxon>
        <taxon>Glaciimonas</taxon>
    </lineage>
</organism>
<dbReference type="InterPro" id="IPR036291">
    <property type="entry name" value="NAD(P)-bd_dom_sf"/>
</dbReference>
<evidence type="ECO:0000313" key="3">
    <source>
        <dbReference type="EMBL" id="MQR00045.1"/>
    </source>
</evidence>
<dbReference type="InterPro" id="IPR037108">
    <property type="entry name" value="TM1727-like_C_sf"/>
</dbReference>
<gene>
    <name evidence="3" type="ORF">GEV47_05010</name>
</gene>
<comment type="caution">
    <text evidence="3">The sequence shown here is derived from an EMBL/GenBank/DDBJ whole genome shotgun (WGS) entry which is preliminary data.</text>
</comment>
<sequence>MAGSAGSSGKAGELISPKSLNIIGCGKVGQTLAQLWSESGTFQLHDILNRSLASGQRSVIAIGDGRAVADYAELYPADVYLIGTGDDQISACCDALAASGKLNSNSIVFHCSGALSSDALSAAKLQGASVASIHPIRSFANPQQVVSNFSNTWCGCEGDTVALAFLISAFETIGARCVDIARDNKILYHAAAVFASNYVITLIDAAQRSYIEAGIPADVALQLISPLLTESAENAFRSGPATALTGPIARGDSATVTRQYQALLQWEPQTAALYQQFIELTSRLAEQKHKLPS</sequence>
<dbReference type="SUPFAM" id="SSF51735">
    <property type="entry name" value="NAD(P)-binding Rossmann-fold domains"/>
    <property type="match status" value="1"/>
</dbReference>
<dbReference type="InterPro" id="IPR018931">
    <property type="entry name" value="DUF2520"/>
</dbReference>
<dbReference type="Pfam" id="PF10728">
    <property type="entry name" value="DUF2520"/>
    <property type="match status" value="1"/>
</dbReference>
<dbReference type="InterPro" id="IPR008927">
    <property type="entry name" value="6-PGluconate_DH-like_C_sf"/>
</dbReference>
<dbReference type="Gene3D" id="3.40.50.720">
    <property type="entry name" value="NAD(P)-binding Rossmann-like Domain"/>
    <property type="match status" value="1"/>
</dbReference>
<evidence type="ECO:0000313" key="4">
    <source>
        <dbReference type="Proteomes" id="UP000451565"/>
    </source>
</evidence>
<dbReference type="InterPro" id="IPR019665">
    <property type="entry name" value="OxRdtase/DH_put_Rossmann_dom"/>
</dbReference>
<dbReference type="PANTHER" id="PTHR40459">
    <property type="entry name" value="CONSERVED HYPOTHETICAL ALANINE AND LEUCINE RICH PROTEIN"/>
    <property type="match status" value="1"/>
</dbReference>